<name>T2GDZ9_MEGG1</name>
<evidence type="ECO:0000256" key="6">
    <source>
        <dbReference type="ARBA" id="ARBA00023136"/>
    </source>
</evidence>
<evidence type="ECO:0000256" key="5">
    <source>
        <dbReference type="ARBA" id="ARBA00022989"/>
    </source>
</evidence>
<comment type="subcellular location">
    <subcellularLocation>
        <location evidence="1">Cell membrane</location>
        <topology evidence="1">Multi-pass membrane protein</topology>
    </subcellularLocation>
</comment>
<evidence type="ECO:0000256" key="3">
    <source>
        <dbReference type="ARBA" id="ARBA00022475"/>
    </source>
</evidence>
<accession>T2GDZ9</accession>
<dbReference type="KEGG" id="dgg:DGI_2794"/>
<feature type="transmembrane region" description="Helical" evidence="7">
    <location>
        <begin position="30"/>
        <end position="48"/>
    </location>
</feature>
<dbReference type="STRING" id="1121448.DGI_2794"/>
<feature type="transmembrane region" description="Helical" evidence="7">
    <location>
        <begin position="344"/>
        <end position="366"/>
    </location>
</feature>
<evidence type="ECO:0000256" key="2">
    <source>
        <dbReference type="ARBA" id="ARBA00007400"/>
    </source>
</evidence>
<dbReference type="PANTHER" id="PTHR40074">
    <property type="entry name" value="O-ACETYLTRANSFERASE WECH"/>
    <property type="match status" value="1"/>
</dbReference>
<dbReference type="AlphaFoldDB" id="T2GDZ9"/>
<keyword evidence="4 7" id="KW-0812">Transmembrane</keyword>
<feature type="transmembrane region" description="Helical" evidence="7">
    <location>
        <begin position="301"/>
        <end position="324"/>
    </location>
</feature>
<dbReference type="GO" id="GO:0016413">
    <property type="term" value="F:O-acetyltransferase activity"/>
    <property type="evidence" value="ECO:0007669"/>
    <property type="project" value="TreeGrafter"/>
</dbReference>
<dbReference type="PATRIC" id="fig|1121448.10.peg.2757"/>
<gene>
    <name evidence="9" type="ORF">DGI_2794</name>
</gene>
<evidence type="ECO:0000259" key="8">
    <source>
        <dbReference type="Pfam" id="PF01757"/>
    </source>
</evidence>
<feature type="transmembrane region" description="Helical" evidence="7">
    <location>
        <begin position="231"/>
        <end position="249"/>
    </location>
</feature>
<evidence type="ECO:0000256" key="1">
    <source>
        <dbReference type="ARBA" id="ARBA00004651"/>
    </source>
</evidence>
<feature type="transmembrane region" description="Helical" evidence="7">
    <location>
        <begin position="54"/>
        <end position="78"/>
    </location>
</feature>
<evidence type="ECO:0000256" key="4">
    <source>
        <dbReference type="ARBA" id="ARBA00022692"/>
    </source>
</evidence>
<organism evidence="9 10">
    <name type="scientific">Megalodesulfovibrio gigas (strain ATCC 19364 / DSM 1382 / NCIMB 9332 / VKM B-1759)</name>
    <name type="common">Desulfovibrio gigas</name>
    <dbReference type="NCBI Taxonomy" id="1121448"/>
    <lineage>
        <taxon>Bacteria</taxon>
        <taxon>Pseudomonadati</taxon>
        <taxon>Thermodesulfobacteriota</taxon>
        <taxon>Desulfovibrionia</taxon>
        <taxon>Desulfovibrionales</taxon>
        <taxon>Desulfovibrionaceae</taxon>
        <taxon>Megalodesulfovibrio</taxon>
    </lineage>
</organism>
<dbReference type="Pfam" id="PF01757">
    <property type="entry name" value="Acyl_transf_3"/>
    <property type="match status" value="1"/>
</dbReference>
<dbReference type="GO" id="GO:0009246">
    <property type="term" value="P:enterobacterial common antigen biosynthetic process"/>
    <property type="evidence" value="ECO:0007669"/>
    <property type="project" value="TreeGrafter"/>
</dbReference>
<keyword evidence="10" id="KW-1185">Reference proteome</keyword>
<dbReference type="EMBL" id="CP006585">
    <property type="protein sequence ID" value="AGW14523.1"/>
    <property type="molecule type" value="Genomic_DNA"/>
</dbReference>
<evidence type="ECO:0000256" key="7">
    <source>
        <dbReference type="SAM" id="Phobius"/>
    </source>
</evidence>
<feature type="transmembrane region" description="Helical" evidence="7">
    <location>
        <begin position="204"/>
        <end position="219"/>
    </location>
</feature>
<evidence type="ECO:0000313" key="10">
    <source>
        <dbReference type="Proteomes" id="UP000016587"/>
    </source>
</evidence>
<dbReference type="GO" id="GO:0005886">
    <property type="term" value="C:plasma membrane"/>
    <property type="evidence" value="ECO:0007669"/>
    <property type="project" value="UniProtKB-SubCell"/>
</dbReference>
<keyword evidence="3" id="KW-1003">Cell membrane</keyword>
<sequence>MTSSAVLSSPPAQAAAAPGRQLGLDVLRCLSIYFAVIAHAAAVLLNYPDMPVRWFTATTITAIAFLNIPSLLMITGALMLSPRAAAKEPNPGEFYRKRLPKLVIPLVAWSFIYYVRNHFTMDTTIFLPTFFKRMATITMEGHMWYMYMLLGVYITLPFLRALDIPRQRSLGWWLVGVVFGLHVLNFACLAAWGMPLYHKFSDEFISVYVGYVVLGWLLYSGPVPSRRWTPLLALILAAGVAGTVWLQYLHSFVALREDNVYFQHFSPFHIASGVACFLLFRQAPWRFSPVGTRWLLSLSACSYGIYLVHILVLQFFTGVIGHVFDGSILPSLAVPDLAAMGIPEWLGVVLLSVFIYLVCWVITAGIRKIPYLREIMP</sequence>
<reference evidence="9 10" key="1">
    <citation type="journal article" date="2013" name="J. Bacteriol.">
        <title>Roles of HynAB and Ech, the only two hydrogenases found in the model sulfate reducer Desulfovibrio gigas.</title>
        <authorList>
            <person name="Morais-Silva F.O."/>
            <person name="Santos C.I."/>
            <person name="Rodrigues R."/>
            <person name="Pereira I.A."/>
            <person name="Rodrigues-Pousada C."/>
        </authorList>
    </citation>
    <scope>NUCLEOTIDE SEQUENCE [LARGE SCALE GENOMIC DNA]</scope>
    <source>
        <strain evidence="10">ATCC 19364 / DSM 1382 / NCIMB 9332 / VKM B-1759</strain>
    </source>
</reference>
<dbReference type="InterPro" id="IPR002656">
    <property type="entry name" value="Acyl_transf_3_dom"/>
</dbReference>
<dbReference type="Proteomes" id="UP000016587">
    <property type="component" value="Chromosome"/>
</dbReference>
<feature type="domain" description="Acyltransferase 3" evidence="8">
    <location>
        <begin position="23"/>
        <end position="363"/>
    </location>
</feature>
<feature type="transmembrane region" description="Helical" evidence="7">
    <location>
        <begin position="99"/>
        <end position="116"/>
    </location>
</feature>
<feature type="transmembrane region" description="Helical" evidence="7">
    <location>
        <begin position="142"/>
        <end position="159"/>
    </location>
</feature>
<proteinExistence type="inferred from homology"/>
<dbReference type="eggNOG" id="COG3274">
    <property type="taxonomic scope" value="Bacteria"/>
</dbReference>
<reference evidence="10" key="2">
    <citation type="submission" date="2013-07" db="EMBL/GenBank/DDBJ databases">
        <authorList>
            <person name="Morais-Silva F.O."/>
            <person name="Rezende A.M."/>
            <person name="Pimentel C."/>
            <person name="Resende D.M."/>
            <person name="Santos C.I."/>
            <person name="Clemente C."/>
            <person name="de Oliveira L.M."/>
            <person name="da Silva S.M."/>
            <person name="Costa D.A."/>
            <person name="Varela-Raposo A."/>
            <person name="Horacio E.C.A."/>
            <person name="Matos M."/>
            <person name="Flores O."/>
            <person name="Ruiz J.C."/>
            <person name="Rodrigues-Pousada C."/>
        </authorList>
    </citation>
    <scope>NUCLEOTIDE SEQUENCE [LARGE SCALE GENOMIC DNA]</scope>
    <source>
        <strain evidence="10">ATCC 19364 / DSM 1382 / NCIMB 9332 / VKM B-1759</strain>
    </source>
</reference>
<keyword evidence="6 7" id="KW-0472">Membrane</keyword>
<dbReference type="HOGENOM" id="CLU_047714_0_2_7"/>
<feature type="transmembrane region" description="Helical" evidence="7">
    <location>
        <begin position="171"/>
        <end position="192"/>
    </location>
</feature>
<keyword evidence="5 7" id="KW-1133">Transmembrane helix</keyword>
<protein>
    <recommendedName>
        <fullName evidence="8">Acyltransferase 3 domain-containing protein</fullName>
    </recommendedName>
</protein>
<dbReference type="RefSeq" id="WP_021761549.1">
    <property type="nucleotide sequence ID" value="NC_022444.1"/>
</dbReference>
<evidence type="ECO:0000313" key="9">
    <source>
        <dbReference type="EMBL" id="AGW14523.1"/>
    </source>
</evidence>
<feature type="transmembrane region" description="Helical" evidence="7">
    <location>
        <begin position="261"/>
        <end position="280"/>
    </location>
</feature>
<dbReference type="PANTHER" id="PTHR40074:SF2">
    <property type="entry name" value="O-ACETYLTRANSFERASE WECH"/>
    <property type="match status" value="1"/>
</dbReference>
<comment type="similarity">
    <text evidence="2">Belongs to the acyltransferase 3 family.</text>
</comment>
<dbReference type="OrthoDB" id="1072135at2"/>